<name>A0A0P1FL64_9RHOB</name>
<dbReference type="PANTHER" id="PTHR43318">
    <property type="entry name" value="UDP-N-ACETYLGLUCOSAMINE 4,6-DEHYDRATASE"/>
    <property type="match status" value="1"/>
</dbReference>
<dbReference type="EC" id="4.2.1.135" evidence="4"/>
<dbReference type="RefSeq" id="WP_048599755.1">
    <property type="nucleotide sequence ID" value="NZ_CYRX01000032.1"/>
</dbReference>
<evidence type="ECO:0000256" key="2">
    <source>
        <dbReference type="SAM" id="Phobius"/>
    </source>
</evidence>
<reference evidence="4 5" key="1">
    <citation type="submission" date="2015-09" db="EMBL/GenBank/DDBJ databases">
        <authorList>
            <consortium name="Swine Surveillance"/>
        </authorList>
    </citation>
    <scope>NUCLEOTIDE SEQUENCE [LARGE SCALE GENOMIC DNA]</scope>
    <source>
        <strain evidence="4 5">CECT 5294</strain>
    </source>
</reference>
<keyword evidence="2" id="KW-0472">Membrane</keyword>
<evidence type="ECO:0000313" key="4">
    <source>
        <dbReference type="EMBL" id="CUH61454.1"/>
    </source>
</evidence>
<feature type="transmembrane region" description="Helical" evidence="2">
    <location>
        <begin position="111"/>
        <end position="132"/>
    </location>
</feature>
<dbReference type="Gene3D" id="3.40.50.720">
    <property type="entry name" value="NAD(P)-binding Rossmann-like Domain"/>
    <property type="match status" value="2"/>
</dbReference>
<evidence type="ECO:0000259" key="3">
    <source>
        <dbReference type="Pfam" id="PF02719"/>
    </source>
</evidence>
<feature type="transmembrane region" description="Helical" evidence="2">
    <location>
        <begin position="21"/>
        <end position="38"/>
    </location>
</feature>
<feature type="domain" description="Polysaccharide biosynthesis protein CapD-like" evidence="3">
    <location>
        <begin position="284"/>
        <end position="583"/>
    </location>
</feature>
<evidence type="ECO:0000256" key="1">
    <source>
        <dbReference type="ARBA" id="ARBA00007430"/>
    </source>
</evidence>
<dbReference type="EMBL" id="CYRX01000032">
    <property type="protein sequence ID" value="CUH61454.1"/>
    <property type="molecule type" value="Genomic_DNA"/>
</dbReference>
<organism evidence="4 5">
    <name type="scientific">Thalassobacter stenotrophicus</name>
    <dbReference type="NCBI Taxonomy" id="266809"/>
    <lineage>
        <taxon>Bacteria</taxon>
        <taxon>Pseudomonadati</taxon>
        <taxon>Pseudomonadota</taxon>
        <taxon>Alphaproteobacteria</taxon>
        <taxon>Rhodobacterales</taxon>
        <taxon>Roseobacteraceae</taxon>
        <taxon>Thalassobacter</taxon>
    </lineage>
</organism>
<protein>
    <submittedName>
        <fullName evidence="4">UDP-N-acetyl-alpha-D-glucosamine C6 dehydratase</fullName>
        <ecNumber evidence="4">4.2.1.135</ecNumber>
    </submittedName>
</protein>
<keyword evidence="2" id="KW-0812">Transmembrane</keyword>
<keyword evidence="4" id="KW-0456">Lyase</keyword>
<feature type="transmembrane region" description="Helical" evidence="2">
    <location>
        <begin position="50"/>
        <end position="71"/>
    </location>
</feature>
<dbReference type="InterPro" id="IPR029063">
    <property type="entry name" value="SAM-dependent_MTases_sf"/>
</dbReference>
<dbReference type="AlphaFoldDB" id="A0A0P1FL64"/>
<dbReference type="SUPFAM" id="SSF53335">
    <property type="entry name" value="S-adenosyl-L-methionine-dependent methyltransferases"/>
    <property type="match status" value="1"/>
</dbReference>
<dbReference type="InterPro" id="IPR003869">
    <property type="entry name" value="Polysac_CapD-like"/>
</dbReference>
<evidence type="ECO:0000313" key="5">
    <source>
        <dbReference type="Proteomes" id="UP000051298"/>
    </source>
</evidence>
<dbReference type="Pfam" id="PF02719">
    <property type="entry name" value="Polysacc_synt_2"/>
    <property type="match status" value="1"/>
</dbReference>
<dbReference type="PANTHER" id="PTHR43318:SF1">
    <property type="entry name" value="POLYSACCHARIDE BIOSYNTHESIS PROTEIN EPSC-RELATED"/>
    <property type="match status" value="1"/>
</dbReference>
<dbReference type="GO" id="GO:0016829">
    <property type="term" value="F:lyase activity"/>
    <property type="evidence" value="ECO:0007669"/>
    <property type="project" value="UniProtKB-KW"/>
</dbReference>
<gene>
    <name evidence="4" type="primary">pglF</name>
    <name evidence="4" type="ORF">THS5294_02762</name>
</gene>
<keyword evidence="2" id="KW-1133">Transmembrane helix</keyword>
<accession>A0A0P1FL64</accession>
<feature type="transmembrane region" description="Helical" evidence="2">
    <location>
        <begin position="83"/>
        <end position="105"/>
    </location>
</feature>
<sequence length="654" mass="70945">MRNYIEHFSILSRRNKIALQIVLDSMLLAISFLGAMLLRLESLDFAGQPGIWGALLSSIMATLLAFWGLGLYRVVVRFITGRVLIIIGKGAVVAAISLFAAGLVFDASIPRSVPIIFAVFAFLSVGGLRFAARTYFRNPNHLNKRPVIIYGAGEAGLQLLNALFHGQEFAPVALVDDDPSLQNLGIGGLRVYSPDRIPRLVHETGARVILLAIPSLGRVRRREIVSALEDLQLEIKTIPGMSDIISGKAKISELRTVSAEDLLGRDPVAPDTELLGRNITGRVVMVSGAGGSIGSELCRQILTQNPSVLVLYDVSEFALYAIEAELSATAVRLLHQTKVVPILGSVQHSRRLEAAIKGFKVQTIYHAAAYKHVPLVEENVVEGIRNNVFGTLAITLAAQKLGVENFILISTDKAVRPTNVMGATKRIAELICQAHAQEASSTVFSMVRFGNVLGSSGSVIPRFRAQIEAGGPVTVTHKDINRYFMTIPEAAQLVIQAGALGQGGDVFVLDMGDPVKIMDLAFSMVKLHGLIPYMVDHPDQVLPEKGDIPVCVTGLRKGEKLFEELLIGNNPAPTKHPRIMTASEVSLPRDALMAVLDRLLQACEAFDLPAIVIILHELPLEYAPSSTEISDLLWRADHDTDEQQSMAIEAGIRT</sequence>
<dbReference type="InterPro" id="IPR051203">
    <property type="entry name" value="Polysaccharide_Synthase-Rel"/>
</dbReference>
<comment type="similarity">
    <text evidence="1">Belongs to the polysaccharide synthase family.</text>
</comment>
<dbReference type="CDD" id="cd05237">
    <property type="entry name" value="UDP_invert_4-6DH_SDR_e"/>
    <property type="match status" value="1"/>
</dbReference>
<dbReference type="SUPFAM" id="SSF51735">
    <property type="entry name" value="NAD(P)-binding Rossmann-fold domains"/>
    <property type="match status" value="1"/>
</dbReference>
<dbReference type="Proteomes" id="UP000051298">
    <property type="component" value="Unassembled WGS sequence"/>
</dbReference>
<dbReference type="InterPro" id="IPR036291">
    <property type="entry name" value="NAD(P)-bd_dom_sf"/>
</dbReference>
<proteinExistence type="inferred from homology"/>